<protein>
    <recommendedName>
        <fullName evidence="4">DUF4129 domain-containing protein</fullName>
    </recommendedName>
</protein>
<sequence length="154" mass="16855">MPDDLLRFVTGPAPSALAWLWLPAVLGLLLIGWYVTVFAITAPRNGDGVVQRTRDALARRRFLGEVRRIRARLATGDVDAVSASAALNRTLREFLQRATGTPVEYMQVTALAQSQLAGTAELFTRLDDVRFNARSDQDVTELGAAAEEVIASWT</sequence>
<keyword evidence="3" id="KW-1185">Reference proteome</keyword>
<accession>A0ABT1M6H1</accession>
<evidence type="ECO:0000313" key="3">
    <source>
        <dbReference type="Proteomes" id="UP001651690"/>
    </source>
</evidence>
<reference evidence="2 3" key="1">
    <citation type="submission" date="2022-06" db="EMBL/GenBank/DDBJ databases">
        <title>Mycolicibacterium sp. CAU 1645 isolated from seawater.</title>
        <authorList>
            <person name="Kim W."/>
        </authorList>
    </citation>
    <scope>NUCLEOTIDE SEQUENCE [LARGE SCALE GENOMIC DNA]</scope>
    <source>
        <strain evidence="2 3">CAU 1645</strain>
    </source>
</reference>
<proteinExistence type="predicted"/>
<dbReference type="RefSeq" id="WP_255062400.1">
    <property type="nucleotide sequence ID" value="NZ_JANDBD010000009.1"/>
</dbReference>
<evidence type="ECO:0000256" key="1">
    <source>
        <dbReference type="SAM" id="Phobius"/>
    </source>
</evidence>
<gene>
    <name evidence="2" type="ORF">NM203_21245</name>
</gene>
<comment type="caution">
    <text evidence="2">The sequence shown here is derived from an EMBL/GenBank/DDBJ whole genome shotgun (WGS) entry which is preliminary data.</text>
</comment>
<keyword evidence="1" id="KW-0472">Membrane</keyword>
<name>A0ABT1M6H1_9MYCO</name>
<keyword evidence="1" id="KW-1133">Transmembrane helix</keyword>
<evidence type="ECO:0008006" key="4">
    <source>
        <dbReference type="Google" id="ProtNLM"/>
    </source>
</evidence>
<feature type="transmembrane region" description="Helical" evidence="1">
    <location>
        <begin position="20"/>
        <end position="42"/>
    </location>
</feature>
<evidence type="ECO:0000313" key="2">
    <source>
        <dbReference type="EMBL" id="MCP9274723.1"/>
    </source>
</evidence>
<keyword evidence="1" id="KW-0812">Transmembrane</keyword>
<organism evidence="2 3">
    <name type="scientific">Mycolicibacterium arenosum</name>
    <dbReference type="NCBI Taxonomy" id="2952157"/>
    <lineage>
        <taxon>Bacteria</taxon>
        <taxon>Bacillati</taxon>
        <taxon>Actinomycetota</taxon>
        <taxon>Actinomycetes</taxon>
        <taxon>Mycobacteriales</taxon>
        <taxon>Mycobacteriaceae</taxon>
        <taxon>Mycolicibacterium</taxon>
    </lineage>
</organism>
<dbReference type="Proteomes" id="UP001651690">
    <property type="component" value="Unassembled WGS sequence"/>
</dbReference>
<dbReference type="EMBL" id="JANDBD010000009">
    <property type="protein sequence ID" value="MCP9274723.1"/>
    <property type="molecule type" value="Genomic_DNA"/>
</dbReference>